<dbReference type="InterPro" id="IPR034704">
    <property type="entry name" value="Ribosomal_bL28/bL31-like_sf"/>
</dbReference>
<keyword evidence="3 5" id="KW-0687">Ribonucleoprotein</keyword>
<dbReference type="HOGENOM" id="CLU_064548_7_2_14"/>
<dbReference type="EMBL" id="CP005933">
    <property type="protein sequence ID" value="AIA33695.1"/>
    <property type="molecule type" value="Genomic_DNA"/>
</dbReference>
<sequence length="68" mass="7446">MARRDQLNGKGPLVGNLRSHSMIATKRKFNVNLQKITITNSNGTPTTLRVSAKTIKTLKRKGILSAQA</sequence>
<proteinExistence type="inferred from homology"/>
<dbReference type="GO" id="GO:0006412">
    <property type="term" value="P:translation"/>
    <property type="evidence" value="ECO:0007669"/>
    <property type="project" value="UniProtKB-UniRule"/>
</dbReference>
<evidence type="ECO:0000256" key="2">
    <source>
        <dbReference type="ARBA" id="ARBA00022980"/>
    </source>
</evidence>
<comment type="similarity">
    <text evidence="1 5">Belongs to the bacterial ribosomal protein bL28 family.</text>
</comment>
<accession>A0A059Y2Y3</accession>
<dbReference type="AlphaFoldDB" id="A0A059Y2Y3"/>
<dbReference type="Gene3D" id="2.30.170.40">
    <property type="entry name" value="Ribosomal protein L28/L24"/>
    <property type="match status" value="1"/>
</dbReference>
<dbReference type="InterPro" id="IPR001383">
    <property type="entry name" value="Ribosomal_bL28_bact-type"/>
</dbReference>
<name>A0A059Y2Y3_MYCBV</name>
<dbReference type="Pfam" id="PF00830">
    <property type="entry name" value="Ribosomal_L28"/>
    <property type="match status" value="1"/>
</dbReference>
<organism evidence="6 7">
    <name type="scientific">Mycoplasmopsis bovis CQ-W70</name>
    <dbReference type="NCBI Taxonomy" id="1316930"/>
    <lineage>
        <taxon>Bacteria</taxon>
        <taxon>Bacillati</taxon>
        <taxon>Mycoplasmatota</taxon>
        <taxon>Mycoplasmoidales</taxon>
        <taxon>Metamycoplasmataceae</taxon>
        <taxon>Mycoplasmopsis</taxon>
    </lineage>
</organism>
<dbReference type="KEGG" id="mbq:K668_00515"/>
<protein>
    <recommendedName>
        <fullName evidence="4 5">Large ribosomal subunit protein bL28</fullName>
    </recommendedName>
</protein>
<dbReference type="PANTHER" id="PTHR39080:SF1">
    <property type="entry name" value="LARGE RIBOSOMAL SUBUNIT PROTEIN BL28A"/>
    <property type="match status" value="1"/>
</dbReference>
<dbReference type="InterPro" id="IPR050096">
    <property type="entry name" value="Bacterial_rp_bL28"/>
</dbReference>
<keyword evidence="2 5" id="KW-0689">Ribosomal protein</keyword>
<dbReference type="GO" id="GO:0005840">
    <property type="term" value="C:ribosome"/>
    <property type="evidence" value="ECO:0007669"/>
    <property type="project" value="UniProtKB-KW"/>
</dbReference>
<dbReference type="GO" id="GO:0003735">
    <property type="term" value="F:structural constituent of ribosome"/>
    <property type="evidence" value="ECO:0007669"/>
    <property type="project" value="InterPro"/>
</dbReference>
<dbReference type="InterPro" id="IPR026569">
    <property type="entry name" value="Ribosomal_bL28"/>
</dbReference>
<dbReference type="Proteomes" id="UP000027182">
    <property type="component" value="Chromosome"/>
</dbReference>
<dbReference type="RefSeq" id="WP_004024280.1">
    <property type="nucleotide sequence ID" value="NZ_CP005933.1"/>
</dbReference>
<evidence type="ECO:0000256" key="5">
    <source>
        <dbReference type="HAMAP-Rule" id="MF_00373"/>
    </source>
</evidence>
<evidence type="ECO:0000256" key="1">
    <source>
        <dbReference type="ARBA" id="ARBA00008760"/>
    </source>
</evidence>
<reference evidence="6 7" key="1">
    <citation type="submission" date="2013-04" db="EMBL/GenBank/DDBJ databases">
        <authorList>
            <person name="Lin L."/>
            <person name="Zeng Z."/>
            <person name="Xie J."/>
            <person name="Luo L."/>
            <person name="Yang Z."/>
            <person name="Liang W."/>
            <person name="Lin H."/>
            <person name="Dong C."/>
            <person name="Sun Y."/>
        </authorList>
    </citation>
    <scope>NUCLEOTIDE SEQUENCE [LARGE SCALE GENOMIC DNA]</scope>
    <source>
        <strain evidence="6 7">CQ-W70</strain>
    </source>
</reference>
<dbReference type="NCBIfam" id="TIGR00009">
    <property type="entry name" value="L28"/>
    <property type="match status" value="1"/>
</dbReference>
<dbReference type="GeneID" id="66645965"/>
<dbReference type="SUPFAM" id="SSF143800">
    <property type="entry name" value="L28p-like"/>
    <property type="match status" value="1"/>
</dbReference>
<evidence type="ECO:0000313" key="6">
    <source>
        <dbReference type="EMBL" id="AIA33695.1"/>
    </source>
</evidence>
<dbReference type="InterPro" id="IPR037147">
    <property type="entry name" value="Ribosomal_bL28_sf"/>
</dbReference>
<dbReference type="HAMAP" id="MF_00373">
    <property type="entry name" value="Ribosomal_bL28"/>
    <property type="match status" value="1"/>
</dbReference>
<dbReference type="PATRIC" id="fig|1316930.3.peg.107"/>
<evidence type="ECO:0000256" key="4">
    <source>
        <dbReference type="ARBA" id="ARBA00035174"/>
    </source>
</evidence>
<dbReference type="GO" id="GO:1990904">
    <property type="term" value="C:ribonucleoprotein complex"/>
    <property type="evidence" value="ECO:0007669"/>
    <property type="project" value="UniProtKB-KW"/>
</dbReference>
<dbReference type="PANTHER" id="PTHR39080">
    <property type="entry name" value="50S RIBOSOMAL PROTEIN L28"/>
    <property type="match status" value="1"/>
</dbReference>
<evidence type="ECO:0000313" key="7">
    <source>
        <dbReference type="Proteomes" id="UP000027182"/>
    </source>
</evidence>
<evidence type="ECO:0000256" key="3">
    <source>
        <dbReference type="ARBA" id="ARBA00023274"/>
    </source>
</evidence>
<gene>
    <name evidence="5" type="primary">rpmB</name>
    <name evidence="6" type="ORF">K668_00515</name>
</gene>